<organism evidence="2 3">
    <name type="scientific">Desulfonauticus submarinus</name>
    <dbReference type="NCBI Taxonomy" id="206665"/>
    <lineage>
        <taxon>Bacteria</taxon>
        <taxon>Pseudomonadati</taxon>
        <taxon>Thermodesulfobacteriota</taxon>
        <taxon>Desulfovibrionia</taxon>
        <taxon>Desulfovibrionales</taxon>
        <taxon>Desulfonauticaceae</taxon>
        <taxon>Desulfonauticus</taxon>
    </lineage>
</organism>
<dbReference type="AlphaFoldDB" id="A0A1G9ZMX0"/>
<keyword evidence="1" id="KW-1133">Transmembrane helix</keyword>
<proteinExistence type="predicted"/>
<evidence type="ECO:0000256" key="1">
    <source>
        <dbReference type="SAM" id="Phobius"/>
    </source>
</evidence>
<dbReference type="Proteomes" id="UP000199602">
    <property type="component" value="Unassembled WGS sequence"/>
</dbReference>
<evidence type="ECO:0000313" key="2">
    <source>
        <dbReference type="EMBL" id="SDN22688.1"/>
    </source>
</evidence>
<feature type="transmembrane region" description="Helical" evidence="1">
    <location>
        <begin position="113"/>
        <end position="131"/>
    </location>
</feature>
<feature type="transmembrane region" description="Helical" evidence="1">
    <location>
        <begin position="138"/>
        <end position="158"/>
    </location>
</feature>
<gene>
    <name evidence="2" type="ORF">SAMN04488516_10199</name>
</gene>
<reference evidence="2 3" key="1">
    <citation type="submission" date="2016-10" db="EMBL/GenBank/DDBJ databases">
        <authorList>
            <person name="de Groot N.N."/>
        </authorList>
    </citation>
    <scope>NUCLEOTIDE SEQUENCE [LARGE SCALE GENOMIC DNA]</scope>
    <source>
        <strain evidence="2 3">DSM 15269</strain>
    </source>
</reference>
<keyword evidence="1" id="KW-0812">Transmembrane</keyword>
<evidence type="ECO:0000313" key="3">
    <source>
        <dbReference type="Proteomes" id="UP000199602"/>
    </source>
</evidence>
<keyword evidence="1" id="KW-0472">Membrane</keyword>
<feature type="transmembrane region" description="Helical" evidence="1">
    <location>
        <begin position="83"/>
        <end position="101"/>
    </location>
</feature>
<keyword evidence="3" id="KW-1185">Reference proteome</keyword>
<accession>A0A1G9ZMX0</accession>
<name>A0A1G9ZMX0_9BACT</name>
<dbReference type="STRING" id="206665.SAMN04488516_10199"/>
<dbReference type="EMBL" id="FNIN01000001">
    <property type="protein sequence ID" value="SDN22688.1"/>
    <property type="molecule type" value="Genomic_DNA"/>
</dbReference>
<sequence length="166" mass="19851">MPPQHIVSTIISLFIVYTFKVKSLNHILFIIIMANLFSYFWDWFEVKTRQWNNYIYNKILKSLKLRSEINMSNIILSSIGKMFIMNFIIFFVVLIFSFYIYEYISFYIPQTKILTWNVLFIISLVGAVLGLRLQKLYIVLSLGIMFILFCYLIVWNGWININILNL</sequence>
<protein>
    <submittedName>
        <fullName evidence="2">Uncharacterized protein</fullName>
    </submittedName>
</protein>
<feature type="transmembrane region" description="Helical" evidence="1">
    <location>
        <begin position="23"/>
        <end position="41"/>
    </location>
</feature>